<evidence type="ECO:0000256" key="9">
    <source>
        <dbReference type="ARBA" id="ARBA00022795"/>
    </source>
</evidence>
<dbReference type="InterPro" id="IPR040627">
    <property type="entry name" value="T3SS_ATPase_C"/>
</dbReference>
<dbReference type="NCBIfam" id="TIGR01026">
    <property type="entry name" value="fliI_yscN"/>
    <property type="match status" value="1"/>
</dbReference>
<gene>
    <name evidence="18" type="primary">fliI</name>
    <name evidence="18" type="ORF">GCM10010909_21910</name>
</gene>
<keyword evidence="19" id="KW-1185">Reference proteome</keyword>
<dbReference type="Pfam" id="PF00006">
    <property type="entry name" value="ATP-synt_ab"/>
    <property type="match status" value="1"/>
</dbReference>
<keyword evidence="10" id="KW-0067">ATP-binding</keyword>
<keyword evidence="13" id="KW-0406">Ion transport</keyword>
<dbReference type="Pfam" id="PF18269">
    <property type="entry name" value="T3SS_ATPase_C"/>
    <property type="match status" value="1"/>
</dbReference>
<evidence type="ECO:0000256" key="8">
    <source>
        <dbReference type="ARBA" id="ARBA00022781"/>
    </source>
</evidence>
<evidence type="ECO:0000259" key="17">
    <source>
        <dbReference type="SMART" id="SM00382"/>
    </source>
</evidence>
<dbReference type="RefSeq" id="WP_284258246.1">
    <property type="nucleotide sequence ID" value="NZ_BSOS01000067.1"/>
</dbReference>
<accession>A0ABQ6A4V4</accession>
<dbReference type="PROSITE" id="PS00152">
    <property type="entry name" value="ATPASE_ALPHA_BETA"/>
    <property type="match status" value="1"/>
</dbReference>
<evidence type="ECO:0000256" key="16">
    <source>
        <dbReference type="ARBA" id="ARBA00034006"/>
    </source>
</evidence>
<keyword evidence="8" id="KW-0375">Hydrogen ion transport</keyword>
<evidence type="ECO:0000256" key="3">
    <source>
        <dbReference type="ARBA" id="ARBA00012473"/>
    </source>
</evidence>
<dbReference type="SUPFAM" id="SSF52540">
    <property type="entry name" value="P-loop containing nucleoside triphosphate hydrolases"/>
    <property type="match status" value="1"/>
</dbReference>
<dbReference type="SMART" id="SM00382">
    <property type="entry name" value="AAA"/>
    <property type="match status" value="1"/>
</dbReference>
<evidence type="ECO:0000256" key="10">
    <source>
        <dbReference type="ARBA" id="ARBA00022840"/>
    </source>
</evidence>
<evidence type="ECO:0000256" key="11">
    <source>
        <dbReference type="ARBA" id="ARBA00022927"/>
    </source>
</evidence>
<keyword evidence="7" id="KW-0547">Nucleotide-binding</keyword>
<dbReference type="EC" id="7.1.2.2" evidence="3"/>
<dbReference type="InterPro" id="IPR020003">
    <property type="entry name" value="ATPase_a/bsu_AS"/>
</dbReference>
<keyword evidence="9" id="KW-1005">Bacterial flagellum biogenesis</keyword>
<keyword evidence="12" id="KW-1278">Translocase</keyword>
<comment type="catalytic activity">
    <reaction evidence="16">
        <text>ATP + H2O + cellular proteinSide 1 = ADP + phosphate + cellular proteinSide 2.</text>
        <dbReference type="EC" id="7.4.2.8"/>
    </reaction>
</comment>
<evidence type="ECO:0000256" key="2">
    <source>
        <dbReference type="ARBA" id="ARBA00008936"/>
    </source>
</evidence>
<evidence type="ECO:0000313" key="19">
    <source>
        <dbReference type="Proteomes" id="UP001156641"/>
    </source>
</evidence>
<evidence type="ECO:0000313" key="18">
    <source>
        <dbReference type="EMBL" id="GLR67510.1"/>
    </source>
</evidence>
<sequence>MSPDSPLNMVTIRTLAHDRLREALARDPVRRFGRITRSNGEVLHASGIRAPIGSRCLIAAEGGAGFLSAEVVGFEQGALLVMPEQGTRGVTRGARVHVESRAPAPLMGSALLGRIIDARGQPLDGQPPPDVTQPWPLLGVPLNPMARTRISQVFDVGVGAINALATMGRGMRIGLFAGSGVGKTTLLGMMARHARADVVVVGMIGERGREIREFIEDHLGSARPRSVVVASPADDTALGRLHGAYRAAAIAEYFRGQGKHVLLVVDSLTRLAMALREIGLAAGEPPATKGYPPSVFGALAAYVERAGNGTSAQGSITAIYTVLVEGDDHVGDPVADTARSVLDGHIVLSRALAEAAMYPPIDISASLSRPMPSLVTPAHQKLAARFRALWARRAEKQDIIDLGVYAAGRDPLLDEALRRAPAMENVLRQDMHEGITLAASLAALHAALAEPQP</sequence>
<dbReference type="EMBL" id="BSOS01000067">
    <property type="protein sequence ID" value="GLR67510.1"/>
    <property type="molecule type" value="Genomic_DNA"/>
</dbReference>
<evidence type="ECO:0000256" key="7">
    <source>
        <dbReference type="ARBA" id="ARBA00022741"/>
    </source>
</evidence>
<comment type="similarity">
    <text evidence="2">Belongs to the ATPase alpha/beta chains family.</text>
</comment>
<evidence type="ECO:0000256" key="12">
    <source>
        <dbReference type="ARBA" id="ARBA00022967"/>
    </source>
</evidence>
<keyword evidence="5" id="KW-0813">Transport</keyword>
<evidence type="ECO:0000256" key="5">
    <source>
        <dbReference type="ARBA" id="ARBA00022448"/>
    </source>
</evidence>
<dbReference type="PANTHER" id="PTHR15184">
    <property type="entry name" value="ATP SYNTHASE"/>
    <property type="match status" value="1"/>
</dbReference>
<dbReference type="Proteomes" id="UP001156641">
    <property type="component" value="Unassembled WGS sequence"/>
</dbReference>
<evidence type="ECO:0000256" key="6">
    <source>
        <dbReference type="ARBA" id="ARBA00022490"/>
    </source>
</evidence>
<keyword evidence="14" id="KW-1006">Bacterial flagellum protein export</keyword>
<dbReference type="InterPro" id="IPR050053">
    <property type="entry name" value="ATPase_alpha/beta_chains"/>
</dbReference>
<dbReference type="InterPro" id="IPR003593">
    <property type="entry name" value="AAA+_ATPase"/>
</dbReference>
<dbReference type="Gene3D" id="3.40.50.12240">
    <property type="match status" value="1"/>
</dbReference>
<reference evidence="19" key="1">
    <citation type="journal article" date="2019" name="Int. J. Syst. Evol. Microbiol.">
        <title>The Global Catalogue of Microorganisms (GCM) 10K type strain sequencing project: providing services to taxonomists for standard genome sequencing and annotation.</title>
        <authorList>
            <consortium name="The Broad Institute Genomics Platform"/>
            <consortium name="The Broad Institute Genome Sequencing Center for Infectious Disease"/>
            <person name="Wu L."/>
            <person name="Ma J."/>
        </authorList>
    </citation>
    <scope>NUCLEOTIDE SEQUENCE [LARGE SCALE GENOMIC DNA]</scope>
    <source>
        <strain evidence="19">NBRC 112502</strain>
    </source>
</reference>
<comment type="subcellular location">
    <subcellularLocation>
        <location evidence="1">Cytoplasm</location>
    </subcellularLocation>
</comment>
<dbReference type="CDD" id="cd01136">
    <property type="entry name" value="ATPase_flagellum-secretory_path_III"/>
    <property type="match status" value="1"/>
</dbReference>
<feature type="domain" description="AAA+ ATPase" evidence="17">
    <location>
        <begin position="169"/>
        <end position="352"/>
    </location>
</feature>
<evidence type="ECO:0000256" key="15">
    <source>
        <dbReference type="ARBA" id="ARBA00023310"/>
    </source>
</evidence>
<keyword evidence="11" id="KW-0653">Protein transport</keyword>
<evidence type="ECO:0000256" key="14">
    <source>
        <dbReference type="ARBA" id="ARBA00023225"/>
    </source>
</evidence>
<dbReference type="InterPro" id="IPR027417">
    <property type="entry name" value="P-loop_NTPase"/>
</dbReference>
<evidence type="ECO:0000256" key="4">
    <source>
        <dbReference type="ARBA" id="ARBA00020580"/>
    </source>
</evidence>
<organism evidence="18 19">
    <name type="scientific">Acidocella aquatica</name>
    <dbReference type="NCBI Taxonomy" id="1922313"/>
    <lineage>
        <taxon>Bacteria</taxon>
        <taxon>Pseudomonadati</taxon>
        <taxon>Pseudomonadota</taxon>
        <taxon>Alphaproteobacteria</taxon>
        <taxon>Acetobacterales</taxon>
        <taxon>Acidocellaceae</taxon>
        <taxon>Acidocella</taxon>
    </lineage>
</organism>
<keyword evidence="6" id="KW-0963">Cytoplasm</keyword>
<comment type="caution">
    <text evidence="18">The sequence shown here is derived from an EMBL/GenBank/DDBJ whole genome shotgun (WGS) entry which is preliminary data.</text>
</comment>
<proteinExistence type="inferred from homology"/>
<evidence type="ECO:0000256" key="13">
    <source>
        <dbReference type="ARBA" id="ARBA00023065"/>
    </source>
</evidence>
<evidence type="ECO:0000256" key="1">
    <source>
        <dbReference type="ARBA" id="ARBA00004496"/>
    </source>
</evidence>
<name>A0ABQ6A4V4_9PROT</name>
<dbReference type="InterPro" id="IPR000194">
    <property type="entry name" value="ATPase_F1/V1/A1_a/bsu_nucl-bd"/>
</dbReference>
<dbReference type="PANTHER" id="PTHR15184:SF81">
    <property type="entry name" value="FLAGELLUM-SPECIFIC ATP SYNTHASE"/>
    <property type="match status" value="1"/>
</dbReference>
<dbReference type="InterPro" id="IPR005714">
    <property type="entry name" value="ATPase_T3SS_FliI/YscN"/>
</dbReference>
<protein>
    <recommendedName>
        <fullName evidence="4">Flagellum-specific ATP synthase</fullName>
        <ecNumber evidence="3">7.1.2.2</ecNumber>
    </recommendedName>
</protein>
<keyword evidence="15" id="KW-0066">ATP synthesis</keyword>